<gene>
    <name evidence="1" type="ORF">HHI36_020581</name>
</gene>
<accession>A0ABD2NBV3</accession>
<dbReference type="EMBL" id="JABFTP020000083">
    <property type="protein sequence ID" value="KAL3275839.1"/>
    <property type="molecule type" value="Genomic_DNA"/>
</dbReference>
<organism evidence="1 2">
    <name type="scientific">Cryptolaemus montrouzieri</name>
    <dbReference type="NCBI Taxonomy" id="559131"/>
    <lineage>
        <taxon>Eukaryota</taxon>
        <taxon>Metazoa</taxon>
        <taxon>Ecdysozoa</taxon>
        <taxon>Arthropoda</taxon>
        <taxon>Hexapoda</taxon>
        <taxon>Insecta</taxon>
        <taxon>Pterygota</taxon>
        <taxon>Neoptera</taxon>
        <taxon>Endopterygota</taxon>
        <taxon>Coleoptera</taxon>
        <taxon>Polyphaga</taxon>
        <taxon>Cucujiformia</taxon>
        <taxon>Coccinelloidea</taxon>
        <taxon>Coccinellidae</taxon>
        <taxon>Scymninae</taxon>
        <taxon>Scymnini</taxon>
        <taxon>Cryptolaemus</taxon>
    </lineage>
</organism>
<dbReference type="AlphaFoldDB" id="A0ABD2NBV3"/>
<sequence>MASGVSPGRIIGEIRDKIDCKNLKRVDLITSRDLRNIRRSLGLKTDETVNKITNLPAAPHMQVTESEIYLNLKSAQENNAPPVVDTKTRLLHVLERIRTECSEIDDDEILCDLCSMLEKSIEQLNTLRKRKLNESNMCSTNGEMTEQTFVSNAKQVKES</sequence>
<dbReference type="Proteomes" id="UP001516400">
    <property type="component" value="Unassembled WGS sequence"/>
</dbReference>
<comment type="caution">
    <text evidence="1">The sequence shown here is derived from an EMBL/GenBank/DDBJ whole genome shotgun (WGS) entry which is preliminary data.</text>
</comment>
<protein>
    <submittedName>
        <fullName evidence="1">Uncharacterized protein</fullName>
    </submittedName>
</protein>
<keyword evidence="2" id="KW-1185">Reference proteome</keyword>
<name>A0ABD2NBV3_9CUCU</name>
<proteinExistence type="predicted"/>
<evidence type="ECO:0000313" key="2">
    <source>
        <dbReference type="Proteomes" id="UP001516400"/>
    </source>
</evidence>
<evidence type="ECO:0000313" key="1">
    <source>
        <dbReference type="EMBL" id="KAL3275839.1"/>
    </source>
</evidence>
<reference evidence="1 2" key="1">
    <citation type="journal article" date="2021" name="BMC Biol.">
        <title>Horizontally acquired antibacterial genes associated with adaptive radiation of ladybird beetles.</title>
        <authorList>
            <person name="Li H.S."/>
            <person name="Tang X.F."/>
            <person name="Huang Y.H."/>
            <person name="Xu Z.Y."/>
            <person name="Chen M.L."/>
            <person name="Du X.Y."/>
            <person name="Qiu B.Y."/>
            <person name="Chen P.T."/>
            <person name="Zhang W."/>
            <person name="Slipinski A."/>
            <person name="Escalona H.E."/>
            <person name="Waterhouse R.M."/>
            <person name="Zwick A."/>
            <person name="Pang H."/>
        </authorList>
    </citation>
    <scope>NUCLEOTIDE SEQUENCE [LARGE SCALE GENOMIC DNA]</scope>
    <source>
        <strain evidence="1">SYSU2018</strain>
    </source>
</reference>